<dbReference type="SUPFAM" id="SSF52402">
    <property type="entry name" value="Adenine nucleotide alpha hydrolases-like"/>
    <property type="match status" value="1"/>
</dbReference>
<comment type="caution">
    <text evidence="3">The sequence shown here is derived from an EMBL/GenBank/DDBJ whole genome shotgun (WGS) entry which is preliminary data.</text>
</comment>
<dbReference type="Proteomes" id="UP001596264">
    <property type="component" value="Unassembled WGS sequence"/>
</dbReference>
<dbReference type="InterPro" id="IPR014729">
    <property type="entry name" value="Rossmann-like_a/b/a_fold"/>
</dbReference>
<dbReference type="InterPro" id="IPR006015">
    <property type="entry name" value="Universal_stress_UspA"/>
</dbReference>
<dbReference type="InterPro" id="IPR006016">
    <property type="entry name" value="UspA"/>
</dbReference>
<evidence type="ECO:0000313" key="4">
    <source>
        <dbReference type="Proteomes" id="UP001596264"/>
    </source>
</evidence>
<feature type="domain" description="UspA" evidence="2">
    <location>
        <begin position="13"/>
        <end position="89"/>
    </location>
</feature>
<accession>A0ABW1W2L6</accession>
<evidence type="ECO:0000313" key="3">
    <source>
        <dbReference type="EMBL" id="MFC6379886.1"/>
    </source>
</evidence>
<reference evidence="4" key="1">
    <citation type="journal article" date="2019" name="Int. J. Syst. Evol. Microbiol.">
        <title>The Global Catalogue of Microorganisms (GCM) 10K type strain sequencing project: providing services to taxonomists for standard genome sequencing and annotation.</title>
        <authorList>
            <consortium name="The Broad Institute Genomics Platform"/>
            <consortium name="The Broad Institute Genome Sequencing Center for Infectious Disease"/>
            <person name="Wu L."/>
            <person name="Ma J."/>
        </authorList>
    </citation>
    <scope>NUCLEOTIDE SEQUENCE [LARGE SCALE GENOMIC DNA]</scope>
    <source>
        <strain evidence="4">CCM 2050</strain>
    </source>
</reference>
<sequence>MNMPGNEDATSKKSLSLATEQLTAAGFTVDAHHVSASDAVDGLLAFQKQNAVDIIVIGAYGHSKFQQLFVGSTTTKIIAKTLSPVILVR</sequence>
<gene>
    <name evidence="3" type="ORF">ACFP58_00115</name>
</gene>
<dbReference type="CDD" id="cd00293">
    <property type="entry name" value="USP-like"/>
    <property type="match status" value="1"/>
</dbReference>
<dbReference type="PRINTS" id="PR01438">
    <property type="entry name" value="UNVRSLSTRESS"/>
</dbReference>
<evidence type="ECO:0000259" key="2">
    <source>
        <dbReference type="Pfam" id="PF00582"/>
    </source>
</evidence>
<dbReference type="Gene3D" id="3.40.50.620">
    <property type="entry name" value="HUPs"/>
    <property type="match status" value="1"/>
</dbReference>
<keyword evidence="4" id="KW-1185">Reference proteome</keyword>
<organism evidence="3 4">
    <name type="scientific">Psychrobacter glacincola</name>
    <dbReference type="NCBI Taxonomy" id="56810"/>
    <lineage>
        <taxon>Bacteria</taxon>
        <taxon>Pseudomonadati</taxon>
        <taxon>Pseudomonadota</taxon>
        <taxon>Gammaproteobacteria</taxon>
        <taxon>Moraxellales</taxon>
        <taxon>Moraxellaceae</taxon>
        <taxon>Psychrobacter</taxon>
    </lineage>
</organism>
<protein>
    <submittedName>
        <fullName evidence="3">Universal stress protein</fullName>
    </submittedName>
</protein>
<proteinExistence type="inferred from homology"/>
<name>A0ABW1W2L6_9GAMM</name>
<dbReference type="RefSeq" id="WP_144297048.1">
    <property type="nucleotide sequence ID" value="NZ_CAJGZK010000025.1"/>
</dbReference>
<dbReference type="EMBL" id="JBHSTZ010000001">
    <property type="protein sequence ID" value="MFC6379886.1"/>
    <property type="molecule type" value="Genomic_DNA"/>
</dbReference>
<comment type="similarity">
    <text evidence="1">Belongs to the universal stress protein A family.</text>
</comment>
<evidence type="ECO:0000256" key="1">
    <source>
        <dbReference type="ARBA" id="ARBA00008791"/>
    </source>
</evidence>
<dbReference type="Pfam" id="PF00582">
    <property type="entry name" value="Usp"/>
    <property type="match status" value="1"/>
</dbReference>